<dbReference type="Gene3D" id="3.90.550.10">
    <property type="entry name" value="Spore Coat Polysaccharide Biosynthesis Protein SpsA, Chain A"/>
    <property type="match status" value="1"/>
</dbReference>
<dbReference type="GO" id="GO:0000033">
    <property type="term" value="F:alpha-1,3-mannosyltransferase activity"/>
    <property type="evidence" value="ECO:0007669"/>
    <property type="project" value="TreeGrafter"/>
</dbReference>
<name>A0A9P8BRK6_9FUNG</name>
<dbReference type="GO" id="GO:0016020">
    <property type="term" value="C:membrane"/>
    <property type="evidence" value="ECO:0007669"/>
    <property type="project" value="UniProtKB-SubCell"/>
</dbReference>
<dbReference type="SUPFAM" id="SSF53448">
    <property type="entry name" value="Nucleotide-diphospho-sugar transferases"/>
    <property type="match status" value="1"/>
</dbReference>
<keyword evidence="6" id="KW-0735">Signal-anchor</keyword>
<evidence type="ECO:0000313" key="10">
    <source>
        <dbReference type="EMBL" id="KAG9066129.1"/>
    </source>
</evidence>
<organism evidence="10 11">
    <name type="scientific">Linnemannia hyalina</name>
    <dbReference type="NCBI Taxonomy" id="64524"/>
    <lineage>
        <taxon>Eukaryota</taxon>
        <taxon>Fungi</taxon>
        <taxon>Fungi incertae sedis</taxon>
        <taxon>Mucoromycota</taxon>
        <taxon>Mortierellomycotina</taxon>
        <taxon>Mortierellomycetes</taxon>
        <taxon>Mortierellales</taxon>
        <taxon>Mortierellaceae</taxon>
        <taxon>Linnemannia</taxon>
    </lineage>
</organism>
<reference evidence="10" key="1">
    <citation type="submission" date="2021-06" db="EMBL/GenBank/DDBJ databases">
        <title>Genome Sequence of Mortierella hyaline Strain SCG-10, a Cold-Adapted, Nitrate-Reducing Fungus Isolated from Soil in Minnesota, USA.</title>
        <authorList>
            <person name="Aldossari N."/>
        </authorList>
    </citation>
    <scope>NUCLEOTIDE SEQUENCE</scope>
    <source>
        <strain evidence="10">SCG-10</strain>
    </source>
</reference>
<dbReference type="PANTHER" id="PTHR31392:SF1">
    <property type="entry name" value="ALPHA-1,3-MANNOSYLTRANSFERASE MNN1-RELATED"/>
    <property type="match status" value="1"/>
</dbReference>
<keyword evidence="8" id="KW-0472">Membrane</keyword>
<keyword evidence="9" id="KW-0325">Glycoprotein</keyword>
<dbReference type="Pfam" id="PF11051">
    <property type="entry name" value="Mannosyl_trans3"/>
    <property type="match status" value="2"/>
</dbReference>
<keyword evidence="7" id="KW-1133">Transmembrane helix</keyword>
<comment type="similarity">
    <text evidence="2">Belongs to the MNN1/MNT family.</text>
</comment>
<evidence type="ECO:0008006" key="12">
    <source>
        <dbReference type="Google" id="ProtNLM"/>
    </source>
</evidence>
<evidence type="ECO:0000256" key="2">
    <source>
        <dbReference type="ARBA" id="ARBA00009105"/>
    </source>
</evidence>
<dbReference type="GO" id="GO:0005794">
    <property type="term" value="C:Golgi apparatus"/>
    <property type="evidence" value="ECO:0007669"/>
    <property type="project" value="TreeGrafter"/>
</dbReference>
<dbReference type="EMBL" id="JAHRHY010000010">
    <property type="protein sequence ID" value="KAG9066129.1"/>
    <property type="molecule type" value="Genomic_DNA"/>
</dbReference>
<evidence type="ECO:0000256" key="4">
    <source>
        <dbReference type="ARBA" id="ARBA00022679"/>
    </source>
</evidence>
<keyword evidence="5" id="KW-0812">Transmembrane</keyword>
<evidence type="ECO:0000313" key="11">
    <source>
        <dbReference type="Proteomes" id="UP000707451"/>
    </source>
</evidence>
<dbReference type="PANTHER" id="PTHR31392">
    <property type="entry name" value="ALPHA-1,3-MANNOSYLTRANSFERASE MNN1-RELATED"/>
    <property type="match status" value="1"/>
</dbReference>
<keyword evidence="3" id="KW-0328">Glycosyltransferase</keyword>
<keyword evidence="11" id="KW-1185">Reference proteome</keyword>
<evidence type="ECO:0000256" key="3">
    <source>
        <dbReference type="ARBA" id="ARBA00022676"/>
    </source>
</evidence>
<protein>
    <recommendedName>
        <fullName evidence="12">Glycosyltransferase family 71 protein</fullName>
    </recommendedName>
</protein>
<dbReference type="AlphaFoldDB" id="A0A9P8BRK6"/>
<dbReference type="InterPro" id="IPR022751">
    <property type="entry name" value="Alpha_mannosyltransferase"/>
</dbReference>
<evidence type="ECO:0000256" key="9">
    <source>
        <dbReference type="ARBA" id="ARBA00023180"/>
    </source>
</evidence>
<accession>A0A9P8BRK6</accession>
<comment type="subcellular location">
    <subcellularLocation>
        <location evidence="1">Membrane</location>
        <topology evidence="1">Single-pass type II membrane protein</topology>
    </subcellularLocation>
</comment>
<evidence type="ECO:0000256" key="5">
    <source>
        <dbReference type="ARBA" id="ARBA00022692"/>
    </source>
</evidence>
<dbReference type="Proteomes" id="UP000707451">
    <property type="component" value="Unassembled WGS sequence"/>
</dbReference>
<sequence length="572" mass="66153">MISLPRSAKLAFGFVIIFCIFAFTFQLQPSLSRDRLSTQDDQYSRERFPLERATDRPSTPLFKVPDNLHLTHDVAIPQNIPPWTQEDTDMLDTTIGFDMKTKFIKEEYGKEETIDNADKLNFAELARAEKLYKSLWNHVHPTYQKLAGRNDRDKEKALIQLAKTHPEIDFLLRLERRLFPWVQYVRQSSFSLHSTFKGRGLVFCAGNNQFEFVVTSIQAVRNRLKSTLPIQVFHMGDGDMSPARQDYLRQMATDVEIIDVTKILDNDYMRLGGWSIKPFAMLASSFEEVMFVDADAYFLQDPAVLFQDPGYLATGALFFYDRTLFPGWTVGPDWLKSITPILSSFPRISRMFRMKSAHEQESGVVLINKKTRFLGLMGTCKMNGKWERDLVSYKIFHGDKETFWIGFEMIQEPYVFMRNYGGVIGELRPDNENSVCGAQLHQDYRGRPLWWNGGLYRNKNAGVNRYLQFDYWMTGGGDQKHRERDTDDPVVLQKILKELGLSSKDQIPKEPKDADWDFGESCLAGARVNMLTQREKTLANGFVGIDKVAREDSRRINNGEEVKPRDHNWETV</sequence>
<dbReference type="OrthoDB" id="430354at2759"/>
<evidence type="ECO:0000256" key="7">
    <source>
        <dbReference type="ARBA" id="ARBA00022989"/>
    </source>
</evidence>
<dbReference type="InterPro" id="IPR029044">
    <property type="entry name" value="Nucleotide-diphossugar_trans"/>
</dbReference>
<comment type="caution">
    <text evidence="10">The sequence shown here is derived from an EMBL/GenBank/DDBJ whole genome shotgun (WGS) entry which is preliminary data.</text>
</comment>
<gene>
    <name evidence="10" type="ORF">KI688_001348</name>
</gene>
<keyword evidence="4" id="KW-0808">Transferase</keyword>
<evidence type="ECO:0000256" key="1">
    <source>
        <dbReference type="ARBA" id="ARBA00004606"/>
    </source>
</evidence>
<proteinExistence type="inferred from homology"/>
<evidence type="ECO:0000256" key="8">
    <source>
        <dbReference type="ARBA" id="ARBA00023136"/>
    </source>
</evidence>
<dbReference type="GO" id="GO:0006493">
    <property type="term" value="P:protein O-linked glycosylation"/>
    <property type="evidence" value="ECO:0007669"/>
    <property type="project" value="TreeGrafter"/>
</dbReference>
<evidence type="ECO:0000256" key="6">
    <source>
        <dbReference type="ARBA" id="ARBA00022968"/>
    </source>
</evidence>